<dbReference type="NCBIfam" id="NF045770">
    <property type="entry name" value="MPN403_MG284_C"/>
    <property type="match status" value="1"/>
</dbReference>
<dbReference type="InterPro" id="IPR058231">
    <property type="entry name" value="MG284-like_C"/>
</dbReference>
<accession>A0ABY5I1R0</accession>
<gene>
    <name evidence="1" type="ORF">NMU03_00275</name>
</gene>
<keyword evidence="2" id="KW-1185">Reference proteome</keyword>
<name>A0ABY5I1R0_9FIRM</name>
<evidence type="ECO:0000313" key="2">
    <source>
        <dbReference type="Proteomes" id="UP001060112"/>
    </source>
</evidence>
<dbReference type="Proteomes" id="UP001060112">
    <property type="component" value="Chromosome"/>
</dbReference>
<organism evidence="1 2">
    <name type="scientific">Allocoprobacillus halotolerans</name>
    <dbReference type="NCBI Taxonomy" id="2944914"/>
    <lineage>
        <taxon>Bacteria</taxon>
        <taxon>Bacillati</taxon>
        <taxon>Bacillota</taxon>
        <taxon>Erysipelotrichia</taxon>
        <taxon>Erysipelotrichales</taxon>
        <taxon>Erysipelotrichaceae</taxon>
        <taxon>Allocoprobacillus</taxon>
    </lineage>
</organism>
<sequence length="144" mass="17781">MEKNLTLKQKDYIVRKIYKTYQRAQLDILYLTQHYNYYPQVDMFRVKDQSPAYHRGDEKIMRQLERKQHLENFVGLIQQVHTHLSSEAYDFIEHEYINYYEASWWVTFYSRASYYRIKHKALDEFMECILVFWSEEEILALLDS</sequence>
<proteinExistence type="predicted"/>
<reference evidence="1" key="1">
    <citation type="submission" date="2022-07" db="EMBL/GenBank/DDBJ databases">
        <title>Faecal culturing of patients with breast cancer.</title>
        <authorList>
            <person name="Teng N.M.Y."/>
            <person name="Kiu R."/>
            <person name="Evans R."/>
            <person name="Baker D.J."/>
            <person name="Zenner C."/>
            <person name="Robinson S.D."/>
            <person name="Hall L.J."/>
        </authorList>
    </citation>
    <scope>NUCLEOTIDE SEQUENCE</scope>
    <source>
        <strain evidence="1">LH1062</strain>
    </source>
</reference>
<protein>
    <submittedName>
        <fullName evidence="1">Uncharacterized protein</fullName>
    </submittedName>
</protein>
<dbReference type="RefSeq" id="WP_290140320.1">
    <property type="nucleotide sequence ID" value="NZ_CP101620.1"/>
</dbReference>
<dbReference type="EMBL" id="CP101620">
    <property type="protein sequence ID" value="UTY39308.1"/>
    <property type="molecule type" value="Genomic_DNA"/>
</dbReference>
<evidence type="ECO:0000313" key="1">
    <source>
        <dbReference type="EMBL" id="UTY39308.1"/>
    </source>
</evidence>